<dbReference type="Pfam" id="PF11227">
    <property type="entry name" value="DUF3025"/>
    <property type="match status" value="1"/>
</dbReference>
<evidence type="ECO:0000313" key="2">
    <source>
        <dbReference type="Proteomes" id="UP000642180"/>
    </source>
</evidence>
<reference evidence="2" key="1">
    <citation type="journal article" date="2019" name="Int. J. Syst. Evol. Microbiol.">
        <title>The Global Catalogue of Microorganisms (GCM) 10K type strain sequencing project: providing services to taxonomists for standard genome sequencing and annotation.</title>
        <authorList>
            <consortium name="The Broad Institute Genomics Platform"/>
            <consortium name="The Broad Institute Genome Sequencing Center for Infectious Disease"/>
            <person name="Wu L."/>
            <person name="Ma J."/>
        </authorList>
    </citation>
    <scope>NUCLEOTIDE SEQUENCE [LARGE SCALE GENOMIC DNA]</scope>
    <source>
        <strain evidence="2">CCM 2767</strain>
    </source>
</reference>
<evidence type="ECO:0000313" key="1">
    <source>
        <dbReference type="EMBL" id="GGI21113.1"/>
    </source>
</evidence>
<dbReference type="InterPro" id="IPR021390">
    <property type="entry name" value="DUF3025"/>
</dbReference>
<sequence length="217" mass="24374">MQAMALRNHRGLMLQCVPQEALPQGMAYEQFISDTGNIPTRDNLHDFFNALVWLHYPKIKVQLNRLQAQEIARAGPDAPRGSVRDAATIFDENAVLLVTDKPIFIDALRAHAWQQLFVKARADFEQHCHPLLFGHALMEKLVAPRKPITGHIWFVALPASASAGEIDAYVAAQLARGLSTADFSPLPVLGVPGWWPEQNEDFYADVSVFRPKRSERR</sequence>
<evidence type="ECO:0008006" key="3">
    <source>
        <dbReference type="Google" id="ProtNLM"/>
    </source>
</evidence>
<keyword evidence="2" id="KW-1185">Reference proteome</keyword>
<dbReference type="EMBL" id="BMDI01000003">
    <property type="protein sequence ID" value="GGI21113.1"/>
    <property type="molecule type" value="Genomic_DNA"/>
</dbReference>
<protein>
    <recommendedName>
        <fullName evidence="3">DUF3025 domain-containing protein</fullName>
    </recommendedName>
</protein>
<dbReference type="AlphaFoldDB" id="A0A8J3AUG7"/>
<proteinExistence type="predicted"/>
<accession>A0A8J3AUG7</accession>
<name>A0A8J3AUG7_9BURK</name>
<comment type="caution">
    <text evidence="1">The sequence shown here is derived from an EMBL/GenBank/DDBJ whole genome shotgun (WGS) entry which is preliminary data.</text>
</comment>
<organism evidence="1 2">
    <name type="scientific">Oxalicibacterium faecigallinarum</name>
    <dbReference type="NCBI Taxonomy" id="573741"/>
    <lineage>
        <taxon>Bacteria</taxon>
        <taxon>Pseudomonadati</taxon>
        <taxon>Pseudomonadota</taxon>
        <taxon>Betaproteobacteria</taxon>
        <taxon>Burkholderiales</taxon>
        <taxon>Oxalobacteraceae</taxon>
        <taxon>Oxalicibacterium</taxon>
    </lineage>
</organism>
<dbReference type="Proteomes" id="UP000642180">
    <property type="component" value="Unassembled WGS sequence"/>
</dbReference>
<gene>
    <name evidence="1" type="ORF">GCM10008066_27440</name>
</gene>